<feature type="compositionally biased region" description="Low complexity" evidence="1">
    <location>
        <begin position="354"/>
        <end position="371"/>
    </location>
</feature>
<gene>
    <name evidence="3" type="ORF">BT63DRAFT_416886</name>
</gene>
<dbReference type="EMBL" id="MU004240">
    <property type="protein sequence ID" value="KAF2665319.1"/>
    <property type="molecule type" value="Genomic_DNA"/>
</dbReference>
<feature type="compositionally biased region" description="Polar residues" evidence="1">
    <location>
        <begin position="537"/>
        <end position="547"/>
    </location>
</feature>
<dbReference type="InterPro" id="IPR019194">
    <property type="entry name" value="Tscrpt_elong_fac_Eaf_N"/>
</dbReference>
<protein>
    <recommendedName>
        <fullName evidence="2">Transcription elongation factor Eaf N-terminal domain-containing protein</fullName>
    </recommendedName>
</protein>
<proteinExistence type="predicted"/>
<feature type="compositionally biased region" description="Basic and acidic residues" evidence="1">
    <location>
        <begin position="431"/>
        <end position="463"/>
    </location>
</feature>
<feature type="compositionally biased region" description="Acidic residues" evidence="1">
    <location>
        <begin position="616"/>
        <end position="627"/>
    </location>
</feature>
<feature type="compositionally biased region" description="Acidic residues" evidence="1">
    <location>
        <begin position="487"/>
        <end position="499"/>
    </location>
</feature>
<feature type="compositionally biased region" description="Polar residues" evidence="1">
    <location>
        <begin position="388"/>
        <end position="402"/>
    </location>
</feature>
<reference evidence="3" key="1">
    <citation type="journal article" date="2020" name="Stud. Mycol.">
        <title>101 Dothideomycetes genomes: a test case for predicting lifestyles and emergence of pathogens.</title>
        <authorList>
            <person name="Haridas S."/>
            <person name="Albert R."/>
            <person name="Binder M."/>
            <person name="Bloem J."/>
            <person name="Labutti K."/>
            <person name="Salamov A."/>
            <person name="Andreopoulos B."/>
            <person name="Baker S."/>
            <person name="Barry K."/>
            <person name="Bills G."/>
            <person name="Bluhm B."/>
            <person name="Cannon C."/>
            <person name="Castanera R."/>
            <person name="Culley D."/>
            <person name="Daum C."/>
            <person name="Ezra D."/>
            <person name="Gonzalez J."/>
            <person name="Henrissat B."/>
            <person name="Kuo A."/>
            <person name="Liang C."/>
            <person name="Lipzen A."/>
            <person name="Lutzoni F."/>
            <person name="Magnuson J."/>
            <person name="Mondo S."/>
            <person name="Nolan M."/>
            <person name="Ohm R."/>
            <person name="Pangilinan J."/>
            <person name="Park H.-J."/>
            <person name="Ramirez L."/>
            <person name="Alfaro M."/>
            <person name="Sun H."/>
            <person name="Tritt A."/>
            <person name="Yoshinaga Y."/>
            <person name="Zwiers L.-H."/>
            <person name="Turgeon B."/>
            <person name="Goodwin S."/>
            <person name="Spatafora J."/>
            <person name="Crous P."/>
            <person name="Grigoriev I."/>
        </authorList>
    </citation>
    <scope>NUCLEOTIDE SEQUENCE</scope>
    <source>
        <strain evidence="3">CBS 115976</strain>
    </source>
</reference>
<evidence type="ECO:0000313" key="3">
    <source>
        <dbReference type="EMBL" id="KAF2665319.1"/>
    </source>
</evidence>
<dbReference type="AlphaFoldDB" id="A0A6A6TZ12"/>
<feature type="region of interest" description="Disordered" evidence="1">
    <location>
        <begin position="343"/>
        <end position="654"/>
    </location>
</feature>
<dbReference type="Pfam" id="PF09816">
    <property type="entry name" value="EAF"/>
    <property type="match status" value="1"/>
</dbReference>
<sequence length="654" mass="72681">MSEEARAEARAELSTILRSLKQEPDGHAFTCIGTDGVFRHWNSDTFEVIDAVRLSTAQIKTFLDRFPFDQAKEDKYRGVDGRDVPEEHLFNPPEEIRPQRPSEEALQKHKIALEERIREQEERKRQGLQPGVCTPCKREPNAVLDHIFIAGTVRTKTKLVRSMASGTSIRQCNRVTIREKSNQTVGSESLHSSISTPMLMASPLGTTPTPHTSSSVDPHRKSHYTLNISDDLLNGDASSSPFSAVRLNHKPSQSPGTIRTTKLKANAGTSSLDIQDDESGGRSIYHYDGHRKNSKKSFALVFDPASQTFTLQPLVAEYSFNLRSTPWEKNGTKLSEQYPQLLEQSEPSSDDDGLNNLANDDMADADPNNPFDFRHHLVERPKQKESYNSKPKPTTSNTQDTDSIPRERATSNPEGKSNNARTTQRRPAPKIRMDRRASTRDEDPKPTSKRTQKSDIKGRRELEVPVVKGPSPSLSPKEPPASKLSDVEEMDDDFADDDYGTGGNNGLEIDFGDSPPRRQRAVTLPGSSHGGPISLRSAANSPSSQIHTPPKRDRYEDDFAVDLDNVEADVSEDDSPTVQHRNRHYPDDDDAEGEEGDGDVEPMLLGSPAHGHADLANEEDFDEDAEFESQFLQGLAQSEHNSPVMESESESEAE</sequence>
<evidence type="ECO:0000256" key="1">
    <source>
        <dbReference type="SAM" id="MobiDB-lite"/>
    </source>
</evidence>
<organism evidence="3 4">
    <name type="scientific">Microthyrium microscopicum</name>
    <dbReference type="NCBI Taxonomy" id="703497"/>
    <lineage>
        <taxon>Eukaryota</taxon>
        <taxon>Fungi</taxon>
        <taxon>Dikarya</taxon>
        <taxon>Ascomycota</taxon>
        <taxon>Pezizomycotina</taxon>
        <taxon>Dothideomycetes</taxon>
        <taxon>Dothideomycetes incertae sedis</taxon>
        <taxon>Microthyriales</taxon>
        <taxon>Microthyriaceae</taxon>
        <taxon>Microthyrium</taxon>
    </lineage>
</organism>
<feature type="compositionally biased region" description="Acidic residues" evidence="1">
    <location>
        <begin position="587"/>
        <end position="600"/>
    </location>
</feature>
<evidence type="ECO:0000313" key="4">
    <source>
        <dbReference type="Proteomes" id="UP000799302"/>
    </source>
</evidence>
<name>A0A6A6TZ12_9PEZI</name>
<accession>A0A6A6TZ12</accession>
<feature type="compositionally biased region" description="Polar residues" evidence="1">
    <location>
        <begin position="630"/>
        <end position="641"/>
    </location>
</feature>
<feature type="compositionally biased region" description="Polar residues" evidence="1">
    <location>
        <begin position="410"/>
        <end position="422"/>
    </location>
</feature>
<dbReference type="Proteomes" id="UP000799302">
    <property type="component" value="Unassembled WGS sequence"/>
</dbReference>
<keyword evidence="4" id="KW-1185">Reference proteome</keyword>
<feature type="compositionally biased region" description="Basic and acidic residues" evidence="1">
    <location>
        <begin position="372"/>
        <end position="387"/>
    </location>
</feature>
<evidence type="ECO:0000259" key="2">
    <source>
        <dbReference type="Pfam" id="PF09816"/>
    </source>
</evidence>
<dbReference type="OrthoDB" id="3660917at2759"/>
<feature type="domain" description="Transcription elongation factor Eaf N-terminal" evidence="2">
    <location>
        <begin position="224"/>
        <end position="326"/>
    </location>
</feature>
<feature type="compositionally biased region" description="Acidic residues" evidence="1">
    <location>
        <begin position="558"/>
        <end position="575"/>
    </location>
</feature>
<feature type="region of interest" description="Disordered" evidence="1">
    <location>
        <begin position="82"/>
        <end position="104"/>
    </location>
</feature>